<keyword evidence="8" id="KW-1185">Reference proteome</keyword>
<proteinExistence type="predicted"/>
<dbReference type="GO" id="GO:0000271">
    <property type="term" value="P:polysaccharide biosynthetic process"/>
    <property type="evidence" value="ECO:0007669"/>
    <property type="project" value="InterPro"/>
</dbReference>
<dbReference type="Proteomes" id="UP000528734">
    <property type="component" value="Unassembled WGS sequence"/>
</dbReference>
<evidence type="ECO:0000313" key="7">
    <source>
        <dbReference type="EMBL" id="NOJ50917.1"/>
    </source>
</evidence>
<keyword evidence="3 5" id="KW-1133">Transmembrane helix</keyword>
<evidence type="ECO:0000259" key="6">
    <source>
        <dbReference type="Pfam" id="PF04138"/>
    </source>
</evidence>
<evidence type="ECO:0000256" key="1">
    <source>
        <dbReference type="ARBA" id="ARBA00004141"/>
    </source>
</evidence>
<evidence type="ECO:0000256" key="4">
    <source>
        <dbReference type="ARBA" id="ARBA00023136"/>
    </source>
</evidence>
<feature type="domain" description="GtrA/DPMS transmembrane" evidence="6">
    <location>
        <begin position="24"/>
        <end position="134"/>
    </location>
</feature>
<evidence type="ECO:0000256" key="3">
    <source>
        <dbReference type="ARBA" id="ARBA00022989"/>
    </source>
</evidence>
<keyword evidence="2 5" id="KW-0812">Transmembrane</keyword>
<gene>
    <name evidence="7" type="ORF">HCN50_32735</name>
</gene>
<dbReference type="AlphaFoldDB" id="A0A7Y4HBW2"/>
<reference evidence="7 8" key="1">
    <citation type="submission" date="2020-03" db="EMBL/GenBank/DDBJ databases">
        <title>Bradyrhizobium diversity isolated from nodules of Muelleranthus trifoliolatus.</title>
        <authorList>
            <person name="Klepa M."/>
            <person name="Helene L."/>
            <person name="Hungria M."/>
        </authorList>
    </citation>
    <scope>NUCLEOTIDE SEQUENCE [LARGE SCALE GENOMIC DNA]</scope>
    <source>
        <strain evidence="7 8">WSM 1744</strain>
    </source>
</reference>
<feature type="transmembrane region" description="Helical" evidence="5">
    <location>
        <begin position="52"/>
        <end position="74"/>
    </location>
</feature>
<dbReference type="RefSeq" id="WP_171713963.1">
    <property type="nucleotide sequence ID" value="NZ_JAAVLW010000022.1"/>
</dbReference>
<evidence type="ECO:0000256" key="2">
    <source>
        <dbReference type="ARBA" id="ARBA00022692"/>
    </source>
</evidence>
<comment type="subcellular location">
    <subcellularLocation>
        <location evidence="1">Membrane</location>
        <topology evidence="1">Multi-pass membrane protein</topology>
    </subcellularLocation>
</comment>
<evidence type="ECO:0000313" key="8">
    <source>
        <dbReference type="Proteomes" id="UP000528734"/>
    </source>
</evidence>
<name>A0A7Y4HBW2_9BRAD</name>
<dbReference type="GO" id="GO:0016020">
    <property type="term" value="C:membrane"/>
    <property type="evidence" value="ECO:0007669"/>
    <property type="project" value="UniProtKB-SubCell"/>
</dbReference>
<feature type="transmembrane region" description="Helical" evidence="5">
    <location>
        <begin position="25"/>
        <end position="46"/>
    </location>
</feature>
<dbReference type="InterPro" id="IPR007267">
    <property type="entry name" value="GtrA_DPMS_TM"/>
</dbReference>
<protein>
    <submittedName>
        <fullName evidence="7">GtrA family protein</fullName>
    </submittedName>
</protein>
<comment type="caution">
    <text evidence="7">The sequence shown here is derived from an EMBL/GenBank/DDBJ whole genome shotgun (WGS) entry which is preliminary data.</text>
</comment>
<feature type="transmembrane region" description="Helical" evidence="5">
    <location>
        <begin position="111"/>
        <end position="133"/>
    </location>
</feature>
<sequence>MASDTRAGAAPDYEGEGTLVNFVKFMLVGIVNTAVGYVLFALFYLLLGSHQLAITLATACGVVFNFHSTARLVFRNRKFFVLLPFAAGYAAVWLVDILLLNELTALALSPLVGQTLALPLLALLSYAINRYLVFRRAPMKTIRS</sequence>
<feature type="transmembrane region" description="Helical" evidence="5">
    <location>
        <begin position="79"/>
        <end position="99"/>
    </location>
</feature>
<dbReference type="Pfam" id="PF04138">
    <property type="entry name" value="GtrA_DPMS_TM"/>
    <property type="match status" value="1"/>
</dbReference>
<accession>A0A7Y4HBW2</accession>
<keyword evidence="4 5" id="KW-0472">Membrane</keyword>
<dbReference type="EMBL" id="JAAVLW010000022">
    <property type="protein sequence ID" value="NOJ50917.1"/>
    <property type="molecule type" value="Genomic_DNA"/>
</dbReference>
<evidence type="ECO:0000256" key="5">
    <source>
        <dbReference type="SAM" id="Phobius"/>
    </source>
</evidence>
<organism evidence="7 8">
    <name type="scientific">Bradyrhizobium archetypum</name>
    <dbReference type="NCBI Taxonomy" id="2721160"/>
    <lineage>
        <taxon>Bacteria</taxon>
        <taxon>Pseudomonadati</taxon>
        <taxon>Pseudomonadota</taxon>
        <taxon>Alphaproteobacteria</taxon>
        <taxon>Hyphomicrobiales</taxon>
        <taxon>Nitrobacteraceae</taxon>
        <taxon>Bradyrhizobium</taxon>
    </lineage>
</organism>